<accession>A0A271J461</accession>
<dbReference type="EMBL" id="MQWD01000001">
    <property type="protein sequence ID" value="PAP78077.1"/>
    <property type="molecule type" value="Genomic_DNA"/>
</dbReference>
<sequence length="77" mass="8453">MPERRGMIIKNVSEDALDLRLDTRTLHMTAGEERPVTAPEVKDARLRQALQVREIAIVRPTTDDEATALDAELAGGG</sequence>
<gene>
    <name evidence="1" type="ORF">BSZ37_17350</name>
</gene>
<dbReference type="Proteomes" id="UP000216339">
    <property type="component" value="Unassembled WGS sequence"/>
</dbReference>
<keyword evidence="2" id="KW-1185">Reference proteome</keyword>
<proteinExistence type="predicted"/>
<name>A0A271J461_9BACT</name>
<dbReference type="RefSeq" id="WP_095511750.1">
    <property type="nucleotide sequence ID" value="NZ_MQWD01000001.1"/>
</dbReference>
<reference evidence="1 2" key="1">
    <citation type="submission" date="2016-11" db="EMBL/GenBank/DDBJ databases">
        <title>Study of marine rhodopsin-containing bacteria.</title>
        <authorList>
            <person name="Yoshizawa S."/>
            <person name="Kumagai Y."/>
            <person name="Kogure K."/>
        </authorList>
    </citation>
    <scope>NUCLEOTIDE SEQUENCE [LARGE SCALE GENOMIC DNA]</scope>
    <source>
        <strain evidence="1 2">SAORIC-28</strain>
    </source>
</reference>
<dbReference type="OrthoDB" id="1495375at2"/>
<organism evidence="1 2">
    <name type="scientific">Rubrivirga marina</name>
    <dbReference type="NCBI Taxonomy" id="1196024"/>
    <lineage>
        <taxon>Bacteria</taxon>
        <taxon>Pseudomonadati</taxon>
        <taxon>Rhodothermota</taxon>
        <taxon>Rhodothermia</taxon>
        <taxon>Rhodothermales</taxon>
        <taxon>Rubricoccaceae</taxon>
        <taxon>Rubrivirga</taxon>
    </lineage>
</organism>
<protein>
    <submittedName>
        <fullName evidence="1">Uncharacterized protein</fullName>
    </submittedName>
</protein>
<dbReference type="AlphaFoldDB" id="A0A271J461"/>
<evidence type="ECO:0000313" key="2">
    <source>
        <dbReference type="Proteomes" id="UP000216339"/>
    </source>
</evidence>
<comment type="caution">
    <text evidence="1">The sequence shown here is derived from an EMBL/GenBank/DDBJ whole genome shotgun (WGS) entry which is preliminary data.</text>
</comment>
<evidence type="ECO:0000313" key="1">
    <source>
        <dbReference type="EMBL" id="PAP78077.1"/>
    </source>
</evidence>